<organism evidence="6">
    <name type="scientific">bioreactor metagenome</name>
    <dbReference type="NCBI Taxonomy" id="1076179"/>
    <lineage>
        <taxon>unclassified sequences</taxon>
        <taxon>metagenomes</taxon>
        <taxon>ecological metagenomes</taxon>
    </lineage>
</organism>
<evidence type="ECO:0000256" key="1">
    <source>
        <dbReference type="ARBA" id="ARBA00001946"/>
    </source>
</evidence>
<dbReference type="AlphaFoldDB" id="A0A645F8C9"/>
<accession>A0A645F8C9</accession>
<dbReference type="PROSITE" id="PS00723">
    <property type="entry name" value="POLYPRENYL_SYNTHASE_1"/>
    <property type="match status" value="1"/>
</dbReference>
<comment type="cofactor">
    <cofactor evidence="1">
        <name>Mg(2+)</name>
        <dbReference type="ChEBI" id="CHEBI:18420"/>
    </cofactor>
</comment>
<protein>
    <submittedName>
        <fullName evidence="6">Heptaprenyl diphosphate synthase component 2</fullName>
        <ecNumber evidence="6">2.5.1.30</ecNumber>
    </submittedName>
</protein>
<evidence type="ECO:0000256" key="4">
    <source>
        <dbReference type="ARBA" id="ARBA00022723"/>
    </source>
</evidence>
<name>A0A645F8C9_9ZZZZ</name>
<evidence type="ECO:0000256" key="2">
    <source>
        <dbReference type="ARBA" id="ARBA00006706"/>
    </source>
</evidence>
<dbReference type="EC" id="2.5.1.30" evidence="6"/>
<reference evidence="6" key="1">
    <citation type="submission" date="2019-08" db="EMBL/GenBank/DDBJ databases">
        <authorList>
            <person name="Kucharzyk K."/>
            <person name="Murdoch R.W."/>
            <person name="Higgins S."/>
            <person name="Loffler F."/>
        </authorList>
    </citation>
    <scope>NUCLEOTIDE SEQUENCE</scope>
</reference>
<dbReference type="PANTHER" id="PTHR12001:SF69">
    <property type="entry name" value="ALL TRANS-POLYPRENYL-DIPHOSPHATE SYNTHASE PDSS1"/>
    <property type="match status" value="1"/>
</dbReference>
<comment type="similarity">
    <text evidence="2">Belongs to the FPP/GGPP synthase family.</text>
</comment>
<proteinExistence type="inferred from homology"/>
<sequence length="281" mass="31275">MLRPAMVILGAKLGRYKSERIIPIAACVELLHTATLIHDDIIDESKLRRGVETTQSKYSKEVAVLVGDYVFAKTFDLLAGDYPAEMLRHLSQSIMKICEGELSQYAHRYSESLDFDQYVEIIAGKTAALFSMSLFAGAYEAKVNNQTQRFLIQAGYCIGMMFQIIDDCLDYLGTAETIGKNVANDIKQGDMTLPLLFAMKNDSSGALHELVFQSNLTQENIARVGTLVKENQGVALAEEKAREYGQDALKAIEKLKKSESRRLLEKIVASILESPKTQTYA</sequence>
<dbReference type="InterPro" id="IPR000092">
    <property type="entry name" value="Polyprenyl_synt"/>
</dbReference>
<dbReference type="SFLD" id="SFLDS00005">
    <property type="entry name" value="Isoprenoid_Synthase_Type_I"/>
    <property type="match status" value="1"/>
</dbReference>
<dbReference type="InterPro" id="IPR008949">
    <property type="entry name" value="Isoprenoid_synthase_dom_sf"/>
</dbReference>
<dbReference type="CDD" id="cd00685">
    <property type="entry name" value="Trans_IPPS_HT"/>
    <property type="match status" value="1"/>
</dbReference>
<dbReference type="GO" id="GO:0000010">
    <property type="term" value="F:heptaprenyl diphosphate synthase activity"/>
    <property type="evidence" value="ECO:0007669"/>
    <property type="project" value="UniProtKB-EC"/>
</dbReference>
<dbReference type="InterPro" id="IPR033749">
    <property type="entry name" value="Polyprenyl_synt_CS"/>
</dbReference>
<evidence type="ECO:0000313" key="6">
    <source>
        <dbReference type="EMBL" id="MPN10625.1"/>
    </source>
</evidence>
<dbReference type="GO" id="GO:0046872">
    <property type="term" value="F:metal ion binding"/>
    <property type="evidence" value="ECO:0007669"/>
    <property type="project" value="UniProtKB-KW"/>
</dbReference>
<keyword evidence="3 6" id="KW-0808">Transferase</keyword>
<keyword evidence="5" id="KW-0460">Magnesium</keyword>
<dbReference type="Pfam" id="PF00348">
    <property type="entry name" value="polyprenyl_synt"/>
    <property type="match status" value="1"/>
</dbReference>
<evidence type="ECO:0000256" key="3">
    <source>
        <dbReference type="ARBA" id="ARBA00022679"/>
    </source>
</evidence>
<comment type="caution">
    <text evidence="6">The sequence shown here is derived from an EMBL/GenBank/DDBJ whole genome shotgun (WGS) entry which is preliminary data.</text>
</comment>
<dbReference type="EMBL" id="VSSQ01056793">
    <property type="protein sequence ID" value="MPN10625.1"/>
    <property type="molecule type" value="Genomic_DNA"/>
</dbReference>
<keyword evidence="4" id="KW-0479">Metal-binding</keyword>
<dbReference type="Gene3D" id="1.10.600.10">
    <property type="entry name" value="Farnesyl Diphosphate Synthase"/>
    <property type="match status" value="1"/>
</dbReference>
<evidence type="ECO:0000256" key="5">
    <source>
        <dbReference type="ARBA" id="ARBA00022842"/>
    </source>
</evidence>
<dbReference type="GO" id="GO:0008299">
    <property type="term" value="P:isoprenoid biosynthetic process"/>
    <property type="evidence" value="ECO:0007669"/>
    <property type="project" value="InterPro"/>
</dbReference>
<dbReference type="SUPFAM" id="SSF48576">
    <property type="entry name" value="Terpenoid synthases"/>
    <property type="match status" value="1"/>
</dbReference>
<dbReference type="PANTHER" id="PTHR12001">
    <property type="entry name" value="GERANYLGERANYL PYROPHOSPHATE SYNTHASE"/>
    <property type="match status" value="1"/>
</dbReference>
<gene>
    <name evidence="6" type="primary">hepT_12</name>
    <name evidence="6" type="ORF">SDC9_157920</name>
</gene>